<gene>
    <name evidence="1" type="ORF">LXN57_40765</name>
</gene>
<sequence length="132" mass="15131">MNREDYAELLRYTRQLLREEGGTDLDDALVEERPRNENGEVSFNPLQQLLDYLEGLRNEVFWSSAQAARRTLDRLNQVGEHGDFRFTGIAVTLDEVDNATYGVPRLDLTGDGELDEIVSEIDELIALLREEM</sequence>
<protein>
    <submittedName>
        <fullName evidence="1">Uncharacterized protein</fullName>
    </submittedName>
</protein>
<keyword evidence="2" id="KW-1185">Reference proteome</keyword>
<comment type="caution">
    <text evidence="1">The sequence shown here is derived from an EMBL/GenBank/DDBJ whole genome shotgun (WGS) entry which is preliminary data.</text>
</comment>
<name>A0ABT0YEF9_9ACTN</name>
<dbReference type="EMBL" id="JAMQOL010000068">
    <property type="protein sequence ID" value="MCM4083898.1"/>
    <property type="molecule type" value="Genomic_DNA"/>
</dbReference>
<organism evidence="1 2">
    <name type="scientific">Paractinoplanes hotanensis</name>
    <dbReference type="NCBI Taxonomy" id="2906497"/>
    <lineage>
        <taxon>Bacteria</taxon>
        <taxon>Bacillati</taxon>
        <taxon>Actinomycetota</taxon>
        <taxon>Actinomycetes</taxon>
        <taxon>Micromonosporales</taxon>
        <taxon>Micromonosporaceae</taxon>
        <taxon>Paractinoplanes</taxon>
    </lineage>
</organism>
<evidence type="ECO:0000313" key="1">
    <source>
        <dbReference type="EMBL" id="MCM4083898.1"/>
    </source>
</evidence>
<dbReference type="RefSeq" id="WP_251803666.1">
    <property type="nucleotide sequence ID" value="NZ_JAMQOL010000068.1"/>
</dbReference>
<dbReference type="Proteomes" id="UP001523216">
    <property type="component" value="Unassembled WGS sequence"/>
</dbReference>
<evidence type="ECO:0000313" key="2">
    <source>
        <dbReference type="Proteomes" id="UP001523216"/>
    </source>
</evidence>
<accession>A0ABT0YEF9</accession>
<proteinExistence type="predicted"/>
<reference evidence="1 2" key="1">
    <citation type="submission" date="2022-06" db="EMBL/GenBank/DDBJ databases">
        <title>Actinoplanes abujensis sp. nov., isolated from Nigerian arid soil.</title>
        <authorList>
            <person name="Ding P."/>
        </authorList>
    </citation>
    <scope>NUCLEOTIDE SEQUENCE [LARGE SCALE GENOMIC DNA]</scope>
    <source>
        <strain evidence="2">TRM88002</strain>
    </source>
</reference>